<feature type="transmembrane region" description="Helical" evidence="4">
    <location>
        <begin position="396"/>
        <end position="420"/>
    </location>
</feature>
<reference evidence="5" key="1">
    <citation type="submission" date="2020-06" db="EMBL/GenBank/DDBJ databases">
        <authorList>
            <person name="Onetto C."/>
        </authorList>
    </citation>
    <scope>NUCLEOTIDE SEQUENCE</scope>
</reference>
<feature type="transmembrane region" description="Helical" evidence="4">
    <location>
        <begin position="362"/>
        <end position="384"/>
    </location>
</feature>
<dbReference type="Proteomes" id="UP000714618">
    <property type="component" value="Unassembled WGS sequence"/>
</dbReference>
<keyword evidence="4" id="KW-0472">Membrane</keyword>
<feature type="transmembrane region" description="Helical" evidence="4">
    <location>
        <begin position="337"/>
        <end position="356"/>
    </location>
</feature>
<proteinExistence type="inferred from homology"/>
<dbReference type="InterPro" id="IPR011701">
    <property type="entry name" value="MFS"/>
</dbReference>
<evidence type="ECO:0000256" key="3">
    <source>
        <dbReference type="SAM" id="MobiDB-lite"/>
    </source>
</evidence>
<keyword evidence="6" id="KW-1185">Reference proteome</keyword>
<feature type="compositionally biased region" description="Basic and acidic residues" evidence="3">
    <location>
        <begin position="7"/>
        <end position="32"/>
    </location>
</feature>
<accession>A0A9N8JJR3</accession>
<evidence type="ECO:0008006" key="7">
    <source>
        <dbReference type="Google" id="ProtNLM"/>
    </source>
</evidence>
<dbReference type="PANTHER" id="PTHR11360:SF130">
    <property type="entry name" value="MAJOR FACILITATOR SUPERFAMILY (MFS) PROFILE DOMAIN-CONTAINING PROTEIN-RELATED"/>
    <property type="match status" value="1"/>
</dbReference>
<dbReference type="AlphaFoldDB" id="A0A9N8JJR3"/>
<keyword evidence="4" id="KW-1133">Transmembrane helix</keyword>
<evidence type="ECO:0000313" key="6">
    <source>
        <dbReference type="Proteomes" id="UP000714618"/>
    </source>
</evidence>
<dbReference type="EMBL" id="CAIJEO010000003">
    <property type="protein sequence ID" value="CAD0088184.1"/>
    <property type="molecule type" value="Genomic_DNA"/>
</dbReference>
<feature type="region of interest" description="Disordered" evidence="3">
    <location>
        <begin position="1"/>
        <end position="32"/>
    </location>
</feature>
<feature type="transmembrane region" description="Helical" evidence="4">
    <location>
        <begin position="305"/>
        <end position="325"/>
    </location>
</feature>
<comment type="similarity">
    <text evidence="2">Belongs to the major facilitator superfamily. Monocarboxylate porter (TC 2.A.1.13) family.</text>
</comment>
<sequence>MTSYEPKNNHAHESISSFKDIEHEQERGSYKSEDLHTVEPIAGEPPLANTFSHDPAVSIRSVEPAPDGGLQAWTQVAMAHLTVFSTWGWVTSYGVFQEYYRTSLGLDPSAISWIGSVQIFLLFFLGTFSGRALDAGLFRPVYLAGTAMQLLGIFSMSAATKYWQLFLSQGLCIGIAGGLQFCPVMSLVSTYFVKKRSFAIGFVTIGSCTGGIVFPIVVQQLLPRIGFPWTVRVCGFLMLFTNILCNLVFRTRLPPRKAGPIIEWSSFKEPTYVLYCAGMFFNFWGLYFAFFYVGSYGRNVIGMNYNDSIDLLLTMVGVGFLWRLLPNYLSDRLGAINVMLPFTILCGIMMFAWVGVHSKASLFVFAAIYGSGSAGLQSMFPAGLSSLTTDLKKTGVRLGMGFTIVSFACLTGPPLAGALISHDHGHYLPAQVWAGTSFLLGASLLFAARTAKVGLHLRQKFESIVFQQQFLTSVYRIS</sequence>
<evidence type="ECO:0000256" key="1">
    <source>
        <dbReference type="ARBA" id="ARBA00004141"/>
    </source>
</evidence>
<evidence type="ECO:0000256" key="4">
    <source>
        <dbReference type="SAM" id="Phobius"/>
    </source>
</evidence>
<evidence type="ECO:0000313" key="5">
    <source>
        <dbReference type="EMBL" id="CAD0088184.1"/>
    </source>
</evidence>
<feature type="transmembrane region" description="Helical" evidence="4">
    <location>
        <begin position="198"/>
        <end position="217"/>
    </location>
</feature>
<evidence type="ECO:0000256" key="2">
    <source>
        <dbReference type="ARBA" id="ARBA00006727"/>
    </source>
</evidence>
<dbReference type="Pfam" id="PF07690">
    <property type="entry name" value="MFS_1"/>
    <property type="match status" value="1"/>
</dbReference>
<feature type="transmembrane region" description="Helical" evidence="4">
    <location>
        <begin position="229"/>
        <end position="249"/>
    </location>
</feature>
<feature type="transmembrane region" description="Helical" evidence="4">
    <location>
        <begin position="141"/>
        <end position="159"/>
    </location>
</feature>
<dbReference type="PANTHER" id="PTHR11360">
    <property type="entry name" value="MONOCARBOXYLATE TRANSPORTER"/>
    <property type="match status" value="1"/>
</dbReference>
<dbReference type="InterPro" id="IPR036259">
    <property type="entry name" value="MFS_trans_sf"/>
</dbReference>
<feature type="transmembrane region" description="Helical" evidence="4">
    <location>
        <begin position="432"/>
        <end position="451"/>
    </location>
</feature>
<dbReference type="InterPro" id="IPR050327">
    <property type="entry name" value="Proton-linked_MCT"/>
</dbReference>
<comment type="subcellular location">
    <subcellularLocation>
        <location evidence="1">Membrane</location>
        <topology evidence="1">Multi-pass membrane protein</topology>
    </subcellularLocation>
</comment>
<dbReference type="SUPFAM" id="SSF103473">
    <property type="entry name" value="MFS general substrate transporter"/>
    <property type="match status" value="1"/>
</dbReference>
<feature type="transmembrane region" description="Helical" evidence="4">
    <location>
        <begin position="110"/>
        <end position="129"/>
    </location>
</feature>
<feature type="transmembrane region" description="Helical" evidence="4">
    <location>
        <begin position="165"/>
        <end position="186"/>
    </location>
</feature>
<dbReference type="OrthoDB" id="6499973at2759"/>
<organism evidence="5 6">
    <name type="scientific">Aureobasidium mustum</name>
    <dbReference type="NCBI Taxonomy" id="2773714"/>
    <lineage>
        <taxon>Eukaryota</taxon>
        <taxon>Fungi</taxon>
        <taxon>Dikarya</taxon>
        <taxon>Ascomycota</taxon>
        <taxon>Pezizomycotina</taxon>
        <taxon>Dothideomycetes</taxon>
        <taxon>Dothideomycetidae</taxon>
        <taxon>Dothideales</taxon>
        <taxon>Saccotheciaceae</taxon>
        <taxon>Aureobasidium</taxon>
    </lineage>
</organism>
<dbReference type="GO" id="GO:0016020">
    <property type="term" value="C:membrane"/>
    <property type="evidence" value="ECO:0007669"/>
    <property type="project" value="UniProtKB-SubCell"/>
</dbReference>
<feature type="transmembrane region" description="Helical" evidence="4">
    <location>
        <begin position="270"/>
        <end position="293"/>
    </location>
</feature>
<gene>
    <name evidence="5" type="ORF">AWRI4233_LOCUS1467</name>
</gene>
<protein>
    <recommendedName>
        <fullName evidence="7">MFS monocarboxylate transporter-like protein</fullName>
    </recommendedName>
</protein>
<keyword evidence="4" id="KW-0812">Transmembrane</keyword>
<comment type="caution">
    <text evidence="5">The sequence shown here is derived from an EMBL/GenBank/DDBJ whole genome shotgun (WGS) entry which is preliminary data.</text>
</comment>
<dbReference type="Gene3D" id="1.20.1250.20">
    <property type="entry name" value="MFS general substrate transporter like domains"/>
    <property type="match status" value="2"/>
</dbReference>
<feature type="transmembrane region" description="Helical" evidence="4">
    <location>
        <begin position="70"/>
        <end position="90"/>
    </location>
</feature>
<dbReference type="GO" id="GO:0022857">
    <property type="term" value="F:transmembrane transporter activity"/>
    <property type="evidence" value="ECO:0007669"/>
    <property type="project" value="InterPro"/>
</dbReference>
<name>A0A9N8JJR3_9PEZI</name>